<keyword evidence="6 7" id="KW-0472">Membrane</keyword>
<evidence type="ECO:0000256" key="1">
    <source>
        <dbReference type="ARBA" id="ARBA00004651"/>
    </source>
</evidence>
<evidence type="ECO:0000256" key="3">
    <source>
        <dbReference type="ARBA" id="ARBA00022475"/>
    </source>
</evidence>
<evidence type="ECO:0000313" key="8">
    <source>
        <dbReference type="EMBL" id="KHQ52768.1"/>
    </source>
</evidence>
<feature type="transmembrane region" description="Helical" evidence="7">
    <location>
        <begin position="29"/>
        <end position="50"/>
    </location>
</feature>
<keyword evidence="9" id="KW-1185">Reference proteome</keyword>
<accession>A0A0B3S1D1</accession>
<dbReference type="PATRIC" id="fig|1515334.3.peg.2823"/>
<comment type="caution">
    <text evidence="7">Lacks conserved residue(s) required for the propagation of feature annotation.</text>
</comment>
<protein>
    <recommendedName>
        <fullName evidence="7">UPF0056 membrane protein</fullName>
    </recommendedName>
</protein>
<gene>
    <name evidence="8" type="ORF">OA50_02805</name>
</gene>
<evidence type="ECO:0000313" key="9">
    <source>
        <dbReference type="Proteomes" id="UP000030960"/>
    </source>
</evidence>
<dbReference type="InterPro" id="IPR002771">
    <property type="entry name" value="Multi_antbiot-R_MarC"/>
</dbReference>
<comment type="subcellular location">
    <subcellularLocation>
        <location evidence="1 7">Cell membrane</location>
        <topology evidence="1 7">Multi-pass membrane protein</topology>
    </subcellularLocation>
</comment>
<evidence type="ECO:0000256" key="4">
    <source>
        <dbReference type="ARBA" id="ARBA00022692"/>
    </source>
</evidence>
<organism evidence="8 9">
    <name type="scientific">Mameliella alba</name>
    <dbReference type="NCBI Taxonomy" id="561184"/>
    <lineage>
        <taxon>Bacteria</taxon>
        <taxon>Pseudomonadati</taxon>
        <taxon>Pseudomonadota</taxon>
        <taxon>Alphaproteobacteria</taxon>
        <taxon>Rhodobacterales</taxon>
        <taxon>Roseobacteraceae</taxon>
        <taxon>Mameliella</taxon>
    </lineage>
</organism>
<keyword evidence="5 7" id="KW-1133">Transmembrane helix</keyword>
<evidence type="ECO:0000256" key="5">
    <source>
        <dbReference type="ARBA" id="ARBA00022989"/>
    </source>
</evidence>
<dbReference type="AlphaFoldDB" id="A0A0B3S1D1"/>
<dbReference type="GO" id="GO:0005886">
    <property type="term" value="C:plasma membrane"/>
    <property type="evidence" value="ECO:0007669"/>
    <property type="project" value="UniProtKB-SubCell"/>
</dbReference>
<dbReference type="Pfam" id="PF01914">
    <property type="entry name" value="MarC"/>
    <property type="match status" value="1"/>
</dbReference>
<keyword evidence="3" id="KW-1003">Cell membrane</keyword>
<sequence length="65" mass="6492">MTVVLLLTLLLLLLGTLLKKLLGNSGALVISRVMGIILATVAVDAVLGGLAEVGVLDLQGGTGPL</sequence>
<dbReference type="EMBL" id="JSUQ01000010">
    <property type="protein sequence ID" value="KHQ52768.1"/>
    <property type="molecule type" value="Genomic_DNA"/>
</dbReference>
<keyword evidence="4 7" id="KW-0812">Transmembrane</keyword>
<evidence type="ECO:0000256" key="7">
    <source>
        <dbReference type="RuleBase" id="RU362048"/>
    </source>
</evidence>
<comment type="caution">
    <text evidence="8">The sequence shown here is derived from an EMBL/GenBank/DDBJ whole genome shotgun (WGS) entry which is preliminary data.</text>
</comment>
<name>A0A0B3S1D1_9RHOB</name>
<evidence type="ECO:0000256" key="6">
    <source>
        <dbReference type="ARBA" id="ARBA00023136"/>
    </source>
</evidence>
<evidence type="ECO:0000256" key="2">
    <source>
        <dbReference type="ARBA" id="ARBA00009784"/>
    </source>
</evidence>
<comment type="similarity">
    <text evidence="2 7">Belongs to the UPF0056 (MarC) family.</text>
</comment>
<reference evidence="8 9" key="1">
    <citation type="submission" date="2014-10" db="EMBL/GenBank/DDBJ databases">
        <title>Genome sequence of Ponticoccus sp. strain UMTAT08 isolated from clonal culture of toxic dinoflagellate Alexandrium tamiyavanichii.</title>
        <authorList>
            <person name="Gan H.Y."/>
            <person name="Muhd D.-D."/>
            <person name="Mohd Noor M.E."/>
            <person name="Yeong Y.S."/>
            <person name="Usup G."/>
        </authorList>
    </citation>
    <scope>NUCLEOTIDE SEQUENCE [LARGE SCALE GENOMIC DNA]</scope>
    <source>
        <strain evidence="8 9">UMTAT08</strain>
    </source>
</reference>
<dbReference type="Proteomes" id="UP000030960">
    <property type="component" value="Unassembled WGS sequence"/>
</dbReference>
<proteinExistence type="inferred from homology"/>